<feature type="transmembrane region" description="Helical" evidence="1">
    <location>
        <begin position="49"/>
        <end position="70"/>
    </location>
</feature>
<gene>
    <name evidence="4" type="ORF">SAMN02745753_03629</name>
</gene>
<feature type="transmembrane region" description="Helical" evidence="1">
    <location>
        <begin position="77"/>
        <end position="102"/>
    </location>
</feature>
<dbReference type="EMBL" id="FQVF01000019">
    <property type="protein sequence ID" value="SHG28576.1"/>
    <property type="molecule type" value="Genomic_DNA"/>
</dbReference>
<feature type="transmembrane region" description="Helical" evidence="1">
    <location>
        <begin position="158"/>
        <end position="179"/>
    </location>
</feature>
<dbReference type="InterPro" id="IPR024588">
    <property type="entry name" value="YejM_N"/>
</dbReference>
<sequence length="609" mass="69492">MALGNKRSVFGCFLIINIFFSILLAIRYFSFLPEFPTDILGSSFIVTSLIGQMALLGGILGFFAFIFIFLPRKIFYLIISFLASVSLFVQLIDTFVFAQYRFHINEVVLKLVLSGDVVDFSIVTWLVAAFSFLVIFLIEYALLHFLSAYPERKLKKRYFVCFFVLCFFVSNFIHIWAAANAYQPVTISKSYLPLFQPATANDWMRKHGWIDEKALEQQKKLSLKVSSNLNYPIGELNTVTVDKPVNIMFLVVDSWRFDTFNADNSPNMWAYAQNGVSFANHISTGNATRTGIFGLFYGLPGTYWQSMLSNQRSPVFMDRLQALDYQLGIFTSASLTDPEFNQTVFAKVNGLRLRSEGSSPAERDKNLTEDWLRWYQHRDKSKPTFSFLFYDAPHGYDFPKDYDKKYEPMLADVNYLALNKDSDPTPFMNRYKTSVRYVDDLAKQVLDELKLTGDAENTLVIITGDHAQELNDNKLNYWGHNSNFTAAQTHVPFIMVGPNIGVKLEKEKLDSITSHEDVVPTLMKNYLGVTSHLNTYSEGIDLLGSSEKRDWVLSSSYAAYALITNDSILEVGAGGQYKIYDLTNRVKKGAEPNYIYLKDALESVSRFRK</sequence>
<dbReference type="RefSeq" id="WP_072841068.1">
    <property type="nucleotide sequence ID" value="NZ_FQVF01000019.1"/>
</dbReference>
<evidence type="ECO:0000256" key="1">
    <source>
        <dbReference type="SAM" id="Phobius"/>
    </source>
</evidence>
<reference evidence="5" key="1">
    <citation type="submission" date="2016-11" db="EMBL/GenBank/DDBJ databases">
        <authorList>
            <person name="Varghese N."/>
            <person name="Submissions S."/>
        </authorList>
    </citation>
    <scope>NUCLEOTIDE SEQUENCE [LARGE SCALE GENOMIC DNA]</scope>
    <source>
        <strain evidence="5">DSM 16579</strain>
    </source>
</reference>
<keyword evidence="1" id="KW-0472">Membrane</keyword>
<evidence type="ECO:0000259" key="2">
    <source>
        <dbReference type="Pfam" id="PF00884"/>
    </source>
</evidence>
<dbReference type="PANTHER" id="PTHR43751:SF3">
    <property type="entry name" value="SULFATASE N-TERMINAL DOMAIN-CONTAINING PROTEIN"/>
    <property type="match status" value="1"/>
</dbReference>
<dbReference type="InterPro" id="IPR017850">
    <property type="entry name" value="Alkaline_phosphatase_core_sf"/>
</dbReference>
<dbReference type="STRING" id="1122206.SAMN02745753_03629"/>
<feature type="domain" description="Sulfatase N-terminal" evidence="2">
    <location>
        <begin position="246"/>
        <end position="524"/>
    </location>
</feature>
<dbReference type="CDD" id="cd16148">
    <property type="entry name" value="sulfatase_like"/>
    <property type="match status" value="1"/>
</dbReference>
<proteinExistence type="predicted"/>
<keyword evidence="1" id="KW-1133">Transmembrane helix</keyword>
<evidence type="ECO:0000313" key="5">
    <source>
        <dbReference type="Proteomes" id="UP000184517"/>
    </source>
</evidence>
<organism evidence="4 5">
    <name type="scientific">Marinomonas polaris DSM 16579</name>
    <dbReference type="NCBI Taxonomy" id="1122206"/>
    <lineage>
        <taxon>Bacteria</taxon>
        <taxon>Pseudomonadati</taxon>
        <taxon>Pseudomonadota</taxon>
        <taxon>Gammaproteobacteria</taxon>
        <taxon>Oceanospirillales</taxon>
        <taxon>Oceanospirillaceae</taxon>
        <taxon>Marinomonas</taxon>
    </lineage>
</organism>
<evidence type="ECO:0008006" key="6">
    <source>
        <dbReference type="Google" id="ProtNLM"/>
    </source>
</evidence>
<feature type="transmembrane region" description="Helical" evidence="1">
    <location>
        <begin position="9"/>
        <end position="29"/>
    </location>
</feature>
<keyword evidence="5" id="KW-1185">Reference proteome</keyword>
<feature type="transmembrane region" description="Helical" evidence="1">
    <location>
        <begin position="122"/>
        <end position="146"/>
    </location>
</feature>
<dbReference type="AlphaFoldDB" id="A0A1M5IK21"/>
<dbReference type="PANTHER" id="PTHR43751">
    <property type="entry name" value="SULFATASE"/>
    <property type="match status" value="1"/>
</dbReference>
<dbReference type="Pfam" id="PF00884">
    <property type="entry name" value="Sulfatase"/>
    <property type="match status" value="1"/>
</dbReference>
<keyword evidence="1" id="KW-0812">Transmembrane</keyword>
<dbReference type="Pfam" id="PF11893">
    <property type="entry name" value="DUF3413"/>
    <property type="match status" value="1"/>
</dbReference>
<evidence type="ECO:0000259" key="3">
    <source>
        <dbReference type="Pfam" id="PF11893"/>
    </source>
</evidence>
<protein>
    <recommendedName>
        <fullName evidence="6">Choline-sulfatase</fullName>
    </recommendedName>
</protein>
<dbReference type="Proteomes" id="UP000184517">
    <property type="component" value="Unassembled WGS sequence"/>
</dbReference>
<dbReference type="Gene3D" id="3.40.720.10">
    <property type="entry name" value="Alkaline Phosphatase, subunit A"/>
    <property type="match status" value="1"/>
</dbReference>
<dbReference type="InterPro" id="IPR012159">
    <property type="entry name" value="YejM-like"/>
</dbReference>
<dbReference type="InterPro" id="IPR000917">
    <property type="entry name" value="Sulfatase_N"/>
</dbReference>
<dbReference type="OrthoDB" id="9803751at2"/>
<dbReference type="PIRSF" id="PIRSF004950">
    <property type="entry name" value="Mmb_sulf_HI0842"/>
    <property type="match status" value="1"/>
</dbReference>
<name>A0A1M5IK21_9GAMM</name>
<feature type="domain" description="Inner membrane protein YejM N-terminal" evidence="3">
    <location>
        <begin position="12"/>
        <end position="237"/>
    </location>
</feature>
<evidence type="ECO:0000313" key="4">
    <source>
        <dbReference type="EMBL" id="SHG28576.1"/>
    </source>
</evidence>
<dbReference type="InterPro" id="IPR052701">
    <property type="entry name" value="GAG_Ulvan_Degrading_Sulfatases"/>
</dbReference>
<accession>A0A1M5IK21</accession>
<dbReference type="SUPFAM" id="SSF53649">
    <property type="entry name" value="Alkaline phosphatase-like"/>
    <property type="match status" value="1"/>
</dbReference>